<keyword evidence="2 4" id="KW-0560">Oxidoreductase</keyword>
<protein>
    <recommendedName>
        <fullName evidence="9">Glyoxylate/hydroxypyruvate reductase A HPR2</fullName>
    </recommendedName>
</protein>
<gene>
    <name evidence="7" type="ORF">CQW23_11291</name>
</gene>
<evidence type="ECO:0000313" key="8">
    <source>
        <dbReference type="Proteomes" id="UP000224567"/>
    </source>
</evidence>
<dbReference type="SUPFAM" id="SSF51735">
    <property type="entry name" value="NAD(P)-binding Rossmann-fold domains"/>
    <property type="match status" value="1"/>
</dbReference>
<dbReference type="InterPro" id="IPR029752">
    <property type="entry name" value="D-isomer_DH_CS1"/>
</dbReference>
<evidence type="ECO:0000259" key="6">
    <source>
        <dbReference type="Pfam" id="PF02826"/>
    </source>
</evidence>
<dbReference type="GO" id="GO:0016618">
    <property type="term" value="F:hydroxypyruvate reductase [NAD(P)H] activity"/>
    <property type="evidence" value="ECO:0007669"/>
    <property type="project" value="TreeGrafter"/>
</dbReference>
<dbReference type="GO" id="GO:0005829">
    <property type="term" value="C:cytosol"/>
    <property type="evidence" value="ECO:0007669"/>
    <property type="project" value="TreeGrafter"/>
</dbReference>
<dbReference type="InterPro" id="IPR036291">
    <property type="entry name" value="NAD(P)-bd_dom_sf"/>
</dbReference>
<evidence type="ECO:0000259" key="5">
    <source>
        <dbReference type="Pfam" id="PF00389"/>
    </source>
</evidence>
<dbReference type="FunFam" id="3.40.50.720:FF:000213">
    <property type="entry name" value="Putative 2-hydroxyacid dehydrogenase"/>
    <property type="match status" value="1"/>
</dbReference>
<keyword evidence="8" id="KW-1185">Reference proteome</keyword>
<dbReference type="Gene3D" id="3.40.50.720">
    <property type="entry name" value="NAD(P)-binding Rossmann-like Domain"/>
    <property type="match status" value="2"/>
</dbReference>
<dbReference type="SUPFAM" id="SSF52283">
    <property type="entry name" value="Formate/glycerate dehydrogenase catalytic domain-like"/>
    <property type="match status" value="1"/>
</dbReference>
<dbReference type="InterPro" id="IPR006140">
    <property type="entry name" value="D-isomer_DH_NAD-bd"/>
</dbReference>
<dbReference type="EMBL" id="MLFT02000005">
    <property type="protein sequence ID" value="PHT47083.1"/>
    <property type="molecule type" value="Genomic_DNA"/>
</dbReference>
<reference evidence="8" key="2">
    <citation type="journal article" date="2017" name="J. Anim. Genet.">
        <title>Multiple reference genome sequences of hot pepper reveal the massive evolution of plant disease resistance genes by retroduplication.</title>
        <authorList>
            <person name="Kim S."/>
            <person name="Park J."/>
            <person name="Yeom S.-I."/>
            <person name="Kim Y.-M."/>
            <person name="Seo E."/>
            <person name="Kim K.-T."/>
            <person name="Kim M.-S."/>
            <person name="Lee J.M."/>
            <person name="Cheong K."/>
            <person name="Shin H.-S."/>
            <person name="Kim S.-B."/>
            <person name="Han K."/>
            <person name="Lee J."/>
            <person name="Park M."/>
            <person name="Lee H.-A."/>
            <person name="Lee H.-Y."/>
            <person name="Lee Y."/>
            <person name="Oh S."/>
            <person name="Lee J.H."/>
            <person name="Choi E."/>
            <person name="Choi E."/>
            <person name="Lee S.E."/>
            <person name="Jeon J."/>
            <person name="Kim H."/>
            <person name="Choi G."/>
            <person name="Song H."/>
            <person name="Lee J."/>
            <person name="Lee S.-C."/>
            <person name="Kwon J.-K."/>
            <person name="Lee H.-Y."/>
            <person name="Koo N."/>
            <person name="Hong Y."/>
            <person name="Kim R.W."/>
            <person name="Kang W.-H."/>
            <person name="Huh J.H."/>
            <person name="Kang B.-C."/>
            <person name="Yang T.-J."/>
            <person name="Lee Y.-H."/>
            <person name="Bennetzen J.L."/>
            <person name="Choi D."/>
        </authorList>
    </citation>
    <scope>NUCLEOTIDE SEQUENCE [LARGE SCALE GENOMIC DNA]</scope>
    <source>
        <strain evidence="8">cv. PBC81</strain>
    </source>
</reference>
<evidence type="ECO:0008006" key="9">
    <source>
        <dbReference type="Google" id="ProtNLM"/>
    </source>
</evidence>
<accession>A0A2G2WPB1</accession>
<comment type="caution">
    <text evidence="7">The sequence shown here is derived from an EMBL/GenBank/DDBJ whole genome shotgun (WGS) entry which is preliminary data.</text>
</comment>
<dbReference type="InterPro" id="IPR050223">
    <property type="entry name" value="D-isomer_2-hydroxyacid_DH"/>
</dbReference>
<dbReference type="GO" id="GO:0030267">
    <property type="term" value="F:glyoxylate reductase (NADPH) activity"/>
    <property type="evidence" value="ECO:0007669"/>
    <property type="project" value="TreeGrafter"/>
</dbReference>
<dbReference type="Pfam" id="PF02826">
    <property type="entry name" value="2-Hacid_dh_C"/>
    <property type="match status" value="1"/>
</dbReference>
<dbReference type="InterPro" id="IPR006139">
    <property type="entry name" value="D-isomer_2_OHA_DH_cat_dom"/>
</dbReference>
<keyword evidence="3" id="KW-0520">NAD</keyword>
<reference evidence="7 8" key="1">
    <citation type="journal article" date="2017" name="Genome Biol.">
        <title>New reference genome sequences of hot pepper reveal the massive evolution of plant disease-resistance genes by retroduplication.</title>
        <authorList>
            <person name="Kim S."/>
            <person name="Park J."/>
            <person name="Yeom S.I."/>
            <person name="Kim Y.M."/>
            <person name="Seo E."/>
            <person name="Kim K.T."/>
            <person name="Kim M.S."/>
            <person name="Lee J.M."/>
            <person name="Cheong K."/>
            <person name="Shin H.S."/>
            <person name="Kim S.B."/>
            <person name="Han K."/>
            <person name="Lee J."/>
            <person name="Park M."/>
            <person name="Lee H.A."/>
            <person name="Lee H.Y."/>
            <person name="Lee Y."/>
            <person name="Oh S."/>
            <person name="Lee J.H."/>
            <person name="Choi E."/>
            <person name="Choi E."/>
            <person name="Lee S.E."/>
            <person name="Jeon J."/>
            <person name="Kim H."/>
            <person name="Choi G."/>
            <person name="Song H."/>
            <person name="Lee J."/>
            <person name="Lee S.C."/>
            <person name="Kwon J.K."/>
            <person name="Lee H.Y."/>
            <person name="Koo N."/>
            <person name="Hong Y."/>
            <person name="Kim R.W."/>
            <person name="Kang W.H."/>
            <person name="Huh J.H."/>
            <person name="Kang B.C."/>
            <person name="Yang T.J."/>
            <person name="Lee Y.H."/>
            <person name="Bennetzen J.L."/>
            <person name="Choi D."/>
        </authorList>
    </citation>
    <scope>NUCLEOTIDE SEQUENCE [LARGE SCALE GENOMIC DNA]</scope>
    <source>
        <strain evidence="8">cv. PBC81</strain>
    </source>
</reference>
<dbReference type="Pfam" id="PF00389">
    <property type="entry name" value="2-Hacid_dh"/>
    <property type="match status" value="1"/>
</dbReference>
<organism evidence="7 8">
    <name type="scientific">Capsicum baccatum</name>
    <name type="common">Peruvian pepper</name>
    <dbReference type="NCBI Taxonomy" id="33114"/>
    <lineage>
        <taxon>Eukaryota</taxon>
        <taxon>Viridiplantae</taxon>
        <taxon>Streptophyta</taxon>
        <taxon>Embryophyta</taxon>
        <taxon>Tracheophyta</taxon>
        <taxon>Spermatophyta</taxon>
        <taxon>Magnoliopsida</taxon>
        <taxon>eudicotyledons</taxon>
        <taxon>Gunneridae</taxon>
        <taxon>Pentapetalae</taxon>
        <taxon>asterids</taxon>
        <taxon>lamiids</taxon>
        <taxon>Solanales</taxon>
        <taxon>Solanaceae</taxon>
        <taxon>Solanoideae</taxon>
        <taxon>Capsiceae</taxon>
        <taxon>Capsicum</taxon>
    </lineage>
</organism>
<dbReference type="CDD" id="cd12156">
    <property type="entry name" value="HPPR"/>
    <property type="match status" value="1"/>
</dbReference>
<comment type="similarity">
    <text evidence="4">Belongs to the D-isomer specific 2-hydroxyacid dehydrogenase family.</text>
</comment>
<sequence length="311" mass="33860">MEEIGVLLMRPLSNYIQQELSKRFTLFKYWEIPAESLKLHADSIRAVVGNGVLGANSALIDALPRLEIVSSHSSGLDKIDLVKCEERGIRVTSTPDAVTDDVADMAILLTIATLRRICEADRFVRNGIWKQKDFDLTAKFSGKSVGIVGLGRIGSAIAKRAEAFGCSISYHSRSQKPESTHTYYPRVIDLAFNCQILVIACALTDETHHIVNRGVIDALGPNGVVINIARGSHIDEPELVSALAEGRLGGAGFDVLEHEPEVPMQLAKLNNVVLSPHIAAATVESRKEMADLVIANLEAYFSNKPLLTPVL</sequence>
<dbReference type="Proteomes" id="UP000224567">
    <property type="component" value="Unassembled WGS sequence"/>
</dbReference>
<proteinExistence type="inferred from homology"/>
<feature type="domain" description="D-isomer specific 2-hydroxyacid dehydrogenase catalytic" evidence="5">
    <location>
        <begin position="6"/>
        <end position="310"/>
    </location>
</feature>
<dbReference type="GO" id="GO:0051287">
    <property type="term" value="F:NAD binding"/>
    <property type="evidence" value="ECO:0007669"/>
    <property type="project" value="InterPro"/>
</dbReference>
<dbReference type="STRING" id="33114.A0A2G2WPB1"/>
<dbReference type="OrthoDB" id="298012at2759"/>
<dbReference type="PROSITE" id="PS00065">
    <property type="entry name" value="D_2_HYDROXYACID_DH_1"/>
    <property type="match status" value="1"/>
</dbReference>
<dbReference type="PANTHER" id="PTHR10996:SF262">
    <property type="entry name" value="HYDROXYPHENYLPYRUVATE REDUCTASE-LIKE"/>
    <property type="match status" value="1"/>
</dbReference>
<keyword evidence="1" id="KW-0521">NADP</keyword>
<feature type="domain" description="D-isomer specific 2-hydroxyacid dehydrogenase NAD-binding" evidence="6">
    <location>
        <begin position="109"/>
        <end position="279"/>
    </location>
</feature>
<evidence type="ECO:0000313" key="7">
    <source>
        <dbReference type="EMBL" id="PHT47083.1"/>
    </source>
</evidence>
<dbReference type="PANTHER" id="PTHR10996">
    <property type="entry name" value="2-HYDROXYACID DEHYDROGENASE-RELATED"/>
    <property type="match status" value="1"/>
</dbReference>
<evidence type="ECO:0000256" key="4">
    <source>
        <dbReference type="RuleBase" id="RU003719"/>
    </source>
</evidence>
<evidence type="ECO:0000256" key="2">
    <source>
        <dbReference type="ARBA" id="ARBA00023002"/>
    </source>
</evidence>
<evidence type="ECO:0000256" key="1">
    <source>
        <dbReference type="ARBA" id="ARBA00022857"/>
    </source>
</evidence>
<dbReference type="AlphaFoldDB" id="A0A2G2WPB1"/>
<name>A0A2G2WPB1_CAPBA</name>
<evidence type="ECO:0000256" key="3">
    <source>
        <dbReference type="ARBA" id="ARBA00023027"/>
    </source>
</evidence>